<dbReference type="GO" id="GO:0016787">
    <property type="term" value="F:hydrolase activity"/>
    <property type="evidence" value="ECO:0007669"/>
    <property type="project" value="UniProtKB-KW"/>
</dbReference>
<comment type="subcellular location">
    <subcellularLocation>
        <location evidence="12">Cell inner membrane</location>
        <topology evidence="12">Multi-pass membrane protein</topology>
    </subcellularLocation>
    <subcellularLocation>
        <location evidence="1">Cell membrane</location>
        <topology evidence="1">Multi-pass membrane protein</topology>
    </subcellularLocation>
</comment>
<dbReference type="RefSeq" id="WP_025903591.1">
    <property type="nucleotide sequence ID" value="NZ_ATMJ01000036.1"/>
</dbReference>
<evidence type="ECO:0000256" key="4">
    <source>
        <dbReference type="ARBA" id="ARBA00022516"/>
    </source>
</evidence>
<dbReference type="InterPro" id="IPR022883">
    <property type="entry name" value="Flippase_ArnE"/>
</dbReference>
<keyword evidence="10 12" id="KW-0443">Lipid metabolism</keyword>
<dbReference type="EMBL" id="JMPR01000027">
    <property type="protein sequence ID" value="KFD20080.1"/>
    <property type="molecule type" value="Genomic_DNA"/>
</dbReference>
<dbReference type="AlphaFoldDB" id="A0A085JHY4"/>
<dbReference type="PANTHER" id="PTHR30561:SF23">
    <property type="entry name" value="4-AMINO-4-DEOXY-L-ARABINOSE-PHOSPHOUNDECAPRENOL FLIPPASE SUBUNIT ARNE-RELATED"/>
    <property type="match status" value="1"/>
</dbReference>
<evidence type="ECO:0000256" key="3">
    <source>
        <dbReference type="ARBA" id="ARBA00022475"/>
    </source>
</evidence>
<evidence type="ECO:0000256" key="11">
    <source>
        <dbReference type="ARBA" id="ARBA00023136"/>
    </source>
</evidence>
<feature type="transmembrane region" description="Helical" evidence="12">
    <location>
        <begin position="32"/>
        <end position="55"/>
    </location>
</feature>
<dbReference type="Proteomes" id="UP000028602">
    <property type="component" value="Unassembled WGS sequence"/>
</dbReference>
<keyword evidence="15" id="KW-1185">Reference proteome</keyword>
<reference evidence="14 15" key="1">
    <citation type="submission" date="2014-05" db="EMBL/GenBank/DDBJ databases">
        <title>ATOL: Assembling a taxonomically balanced genome-scale reconstruction of the evolutionary history of the Enterobacteriaceae.</title>
        <authorList>
            <person name="Plunkett G.III."/>
            <person name="Neeno-Eckwall E.C."/>
            <person name="Glasner J.D."/>
            <person name="Perna N.T."/>
        </authorList>
    </citation>
    <scope>NUCLEOTIDE SEQUENCE [LARGE SCALE GENOMIC DNA]</scope>
    <source>
        <strain evidence="14 15">ATCC 33301</strain>
    </source>
</reference>
<dbReference type="OrthoDB" id="6058674at2"/>
<dbReference type="GO" id="GO:1901505">
    <property type="term" value="F:carbohydrate derivative transmembrane transporter activity"/>
    <property type="evidence" value="ECO:0007669"/>
    <property type="project" value="InterPro"/>
</dbReference>
<keyword evidence="2 12" id="KW-0813">Transport</keyword>
<dbReference type="GO" id="GO:0009103">
    <property type="term" value="P:lipopolysaccharide biosynthetic process"/>
    <property type="evidence" value="ECO:0007669"/>
    <property type="project" value="UniProtKB-UniRule"/>
</dbReference>
<comment type="subunit">
    <text evidence="12">Heterodimer of ArnE and ArnF.</text>
</comment>
<protein>
    <recommendedName>
        <fullName evidence="12">Probable 4-amino-4-deoxy-L-arabinose-phosphoundecaprenol flippase subunit ArnE</fullName>
        <shortName evidence="12">L-Ara4N-phosphoundecaprenol flippase subunit ArnE</shortName>
    </recommendedName>
    <alternativeName>
        <fullName evidence="12">Undecaprenyl phosphate-aminoarabinose flippase subunit ArnE</fullName>
    </alternativeName>
</protein>
<feature type="domain" description="EamA" evidence="13">
    <location>
        <begin position="2"/>
        <end position="108"/>
    </location>
</feature>
<dbReference type="SUPFAM" id="SSF103481">
    <property type="entry name" value="Multidrug resistance efflux transporter EmrE"/>
    <property type="match status" value="1"/>
</dbReference>
<comment type="pathway">
    <text evidence="12">Bacterial outer membrane biogenesis; lipopolysaccharide biosynthesis.</text>
</comment>
<keyword evidence="3 12" id="KW-1003">Cell membrane</keyword>
<dbReference type="Gene3D" id="1.10.3730.20">
    <property type="match status" value="1"/>
</dbReference>
<dbReference type="InterPro" id="IPR037185">
    <property type="entry name" value="EmrE-like"/>
</dbReference>
<evidence type="ECO:0000256" key="2">
    <source>
        <dbReference type="ARBA" id="ARBA00022448"/>
    </source>
</evidence>
<dbReference type="NCBIfam" id="NF011625">
    <property type="entry name" value="PRK15051.1"/>
    <property type="match status" value="1"/>
</dbReference>
<evidence type="ECO:0000256" key="8">
    <source>
        <dbReference type="ARBA" id="ARBA00022985"/>
    </source>
</evidence>
<keyword evidence="7 12" id="KW-0812">Transmembrane</keyword>
<dbReference type="PANTHER" id="PTHR30561">
    <property type="entry name" value="SMR FAMILY PROTON-DEPENDENT DRUG EFFLUX TRANSPORTER SUGE"/>
    <property type="match status" value="1"/>
</dbReference>
<evidence type="ECO:0000256" key="12">
    <source>
        <dbReference type="HAMAP-Rule" id="MF_01869"/>
    </source>
</evidence>
<evidence type="ECO:0000256" key="5">
    <source>
        <dbReference type="ARBA" id="ARBA00022519"/>
    </source>
</evidence>
<evidence type="ECO:0000313" key="15">
    <source>
        <dbReference type="Proteomes" id="UP000028602"/>
    </source>
</evidence>
<evidence type="ECO:0000256" key="1">
    <source>
        <dbReference type="ARBA" id="ARBA00004651"/>
    </source>
</evidence>
<sequence length="111" mass="12327">MTVLVLLFSSVLSCLGQLCQKQAASGTTGRPVLRHLCLWLGLAMLCLGCAMLLWLQVLRTLPVGLAYPMLSMNFIWITLAARWLWHEPVSRRHWLGIACIIGGILLLSRGI</sequence>
<dbReference type="HAMAP" id="MF_01869">
    <property type="entry name" value="Flippase_ArnE"/>
    <property type="match status" value="1"/>
</dbReference>
<comment type="similarity">
    <text evidence="12">Belongs to the ArnE family.</text>
</comment>
<evidence type="ECO:0000256" key="9">
    <source>
        <dbReference type="ARBA" id="ARBA00022989"/>
    </source>
</evidence>
<keyword evidence="4 12" id="KW-0444">Lipid biosynthesis</keyword>
<organism evidence="14 15">
    <name type="scientific">Tatumella ptyseos ATCC 33301</name>
    <dbReference type="NCBI Taxonomy" id="1005995"/>
    <lineage>
        <taxon>Bacteria</taxon>
        <taxon>Pseudomonadati</taxon>
        <taxon>Pseudomonadota</taxon>
        <taxon>Gammaproteobacteria</taxon>
        <taxon>Enterobacterales</taxon>
        <taxon>Erwiniaceae</taxon>
        <taxon>Tatumella</taxon>
    </lineage>
</organism>
<evidence type="ECO:0000313" key="14">
    <source>
        <dbReference type="EMBL" id="KFD20080.1"/>
    </source>
</evidence>
<dbReference type="GO" id="GO:0005886">
    <property type="term" value="C:plasma membrane"/>
    <property type="evidence" value="ECO:0007669"/>
    <property type="project" value="UniProtKB-SubCell"/>
</dbReference>
<gene>
    <name evidence="12 14" type="primary">arnE</name>
    <name evidence="14" type="ORF">GTPT_1529</name>
</gene>
<keyword evidence="5 12" id="KW-0997">Cell inner membrane</keyword>
<dbReference type="FunFam" id="1.10.3730.20:FF:000002">
    <property type="entry name" value="Probable 4-amino-4-deoxy-L-arabinose-phosphoundecaprenol flippase subunit ArnE"/>
    <property type="match status" value="1"/>
</dbReference>
<dbReference type="Pfam" id="PF00892">
    <property type="entry name" value="EamA"/>
    <property type="match status" value="1"/>
</dbReference>
<feature type="transmembrane region" description="Helical" evidence="12">
    <location>
        <begin position="67"/>
        <end position="85"/>
    </location>
</feature>
<accession>A0A085JHY4</accession>
<name>A0A085JHY4_9GAMM</name>
<evidence type="ECO:0000259" key="13">
    <source>
        <dbReference type="Pfam" id="PF00892"/>
    </source>
</evidence>
<evidence type="ECO:0000256" key="10">
    <source>
        <dbReference type="ARBA" id="ARBA00023098"/>
    </source>
</evidence>
<evidence type="ECO:0000256" key="7">
    <source>
        <dbReference type="ARBA" id="ARBA00022692"/>
    </source>
</evidence>
<keyword evidence="6 12" id="KW-0441">Lipid A biosynthesis</keyword>
<comment type="caution">
    <text evidence="14">The sequence shown here is derived from an EMBL/GenBank/DDBJ whole genome shotgun (WGS) entry which is preliminary data.</text>
</comment>
<dbReference type="GO" id="GO:0009245">
    <property type="term" value="P:lipid A biosynthetic process"/>
    <property type="evidence" value="ECO:0007669"/>
    <property type="project" value="UniProtKB-UniRule"/>
</dbReference>
<keyword evidence="14" id="KW-0378">Hydrolase</keyword>
<dbReference type="eggNOG" id="COG2076">
    <property type="taxonomic scope" value="Bacteria"/>
</dbReference>
<evidence type="ECO:0000256" key="6">
    <source>
        <dbReference type="ARBA" id="ARBA00022556"/>
    </source>
</evidence>
<proteinExistence type="inferred from homology"/>
<keyword evidence="8 12" id="KW-0448">Lipopolysaccharide biosynthesis</keyword>
<dbReference type="InterPro" id="IPR000390">
    <property type="entry name" value="Small_drug/metabolite_transptr"/>
</dbReference>
<dbReference type="UniPathway" id="UPA00030"/>
<dbReference type="InterPro" id="IPR000620">
    <property type="entry name" value="EamA_dom"/>
</dbReference>
<comment type="function">
    <text evidence="12">Translocates 4-amino-4-deoxy-L-arabinose-phosphoundecaprenol (alpha-L-Ara4N-phosphoundecaprenol) from the cytoplasmic to the periplasmic side of the inner membrane.</text>
</comment>
<keyword evidence="11 12" id="KW-0472">Membrane</keyword>
<keyword evidence="9 12" id="KW-1133">Transmembrane helix</keyword>